<sequence>MAIRQAAADFANLLNNCVFTDIQGQASDGETVIQQLLAEFARVRDQQAKIMVLGNGGSAAIASHVITDLRNVGGLCALTLHEAAPLTCFTNDFGYEQAFAKQITAFANPDDLLIAISSSGQSLNIVNAVLAANAKGLPVMTLSGFKADNPLRKLGRWNCWLDSSHYGMVELGHLFVLHHITDHLLRK</sequence>
<dbReference type="GO" id="GO:1901135">
    <property type="term" value="P:carbohydrate derivative metabolic process"/>
    <property type="evidence" value="ECO:0007669"/>
    <property type="project" value="InterPro"/>
</dbReference>
<dbReference type="SUPFAM" id="SSF53697">
    <property type="entry name" value="SIS domain"/>
    <property type="match status" value="1"/>
</dbReference>
<reference evidence="2 3" key="1">
    <citation type="submission" date="2016-03" db="EMBL/GenBank/DDBJ databases">
        <authorList>
            <person name="Ploux O."/>
        </authorList>
    </citation>
    <scope>NUCLEOTIDE SEQUENCE [LARGE SCALE GENOMIC DNA]</scope>
    <source>
        <strain evidence="2 3">R-45371</strain>
    </source>
</reference>
<comment type="caution">
    <text evidence="2">The sequence shown here is derived from an EMBL/GenBank/DDBJ whole genome shotgun (WGS) entry which is preliminary data.</text>
</comment>
<dbReference type="EMBL" id="LUUH01000110">
    <property type="protein sequence ID" value="OAH96592.1"/>
    <property type="molecule type" value="Genomic_DNA"/>
</dbReference>
<name>A0A177LUF6_METMH</name>
<dbReference type="Pfam" id="PF13580">
    <property type="entry name" value="SIS_2"/>
    <property type="match status" value="1"/>
</dbReference>
<evidence type="ECO:0000313" key="2">
    <source>
        <dbReference type="EMBL" id="OAH96592.1"/>
    </source>
</evidence>
<dbReference type="GO" id="GO:0016853">
    <property type="term" value="F:isomerase activity"/>
    <property type="evidence" value="ECO:0007669"/>
    <property type="project" value="UniProtKB-KW"/>
</dbReference>
<dbReference type="PROSITE" id="PS51464">
    <property type="entry name" value="SIS"/>
    <property type="match status" value="1"/>
</dbReference>
<evidence type="ECO:0000313" key="3">
    <source>
        <dbReference type="Proteomes" id="UP000077763"/>
    </source>
</evidence>
<dbReference type="RefSeq" id="WP_064038797.1">
    <property type="nucleotide sequence ID" value="NZ_LUUH01000110.1"/>
</dbReference>
<gene>
    <name evidence="2" type="ORF">A1353_02895</name>
</gene>
<accession>A0A177LUF6</accession>
<evidence type="ECO:0000259" key="1">
    <source>
        <dbReference type="PROSITE" id="PS51464"/>
    </source>
</evidence>
<dbReference type="InterPro" id="IPR001347">
    <property type="entry name" value="SIS_dom"/>
</dbReference>
<dbReference type="Gene3D" id="3.40.50.10490">
    <property type="entry name" value="Glucose-6-phosphate isomerase like protein, domain 1"/>
    <property type="match status" value="1"/>
</dbReference>
<dbReference type="InterPro" id="IPR035461">
    <property type="entry name" value="GmhA/DiaA"/>
</dbReference>
<dbReference type="GO" id="GO:0097367">
    <property type="term" value="F:carbohydrate derivative binding"/>
    <property type="evidence" value="ECO:0007669"/>
    <property type="project" value="InterPro"/>
</dbReference>
<dbReference type="InterPro" id="IPR050099">
    <property type="entry name" value="SIS_GmhA/DiaA_subfam"/>
</dbReference>
<dbReference type="CDD" id="cd05006">
    <property type="entry name" value="SIS_GmhA"/>
    <property type="match status" value="1"/>
</dbReference>
<dbReference type="PANTHER" id="PTHR30390">
    <property type="entry name" value="SEDOHEPTULOSE 7-PHOSPHATE ISOMERASE / DNAA INITIATOR-ASSOCIATING FACTOR FOR REPLICATION INITIATION"/>
    <property type="match status" value="1"/>
</dbReference>
<dbReference type="PANTHER" id="PTHR30390:SF7">
    <property type="entry name" value="PHOSPHOHEPTOSE ISOMERASE"/>
    <property type="match status" value="1"/>
</dbReference>
<proteinExistence type="predicted"/>
<organism evidence="2 3">
    <name type="scientific">Methylomonas methanica</name>
    <dbReference type="NCBI Taxonomy" id="421"/>
    <lineage>
        <taxon>Bacteria</taxon>
        <taxon>Pseudomonadati</taxon>
        <taxon>Pseudomonadota</taxon>
        <taxon>Gammaproteobacteria</taxon>
        <taxon>Methylococcales</taxon>
        <taxon>Methylococcaceae</taxon>
        <taxon>Methylomonas</taxon>
    </lineage>
</organism>
<feature type="domain" description="SIS" evidence="1">
    <location>
        <begin position="36"/>
        <end position="187"/>
    </location>
</feature>
<protein>
    <submittedName>
        <fullName evidence="2">Phosphoheptose isomerase</fullName>
    </submittedName>
</protein>
<dbReference type="InterPro" id="IPR046348">
    <property type="entry name" value="SIS_dom_sf"/>
</dbReference>
<keyword evidence="2" id="KW-0413">Isomerase</keyword>
<dbReference type="AlphaFoldDB" id="A0A177LUF6"/>
<dbReference type="Proteomes" id="UP000077763">
    <property type="component" value="Unassembled WGS sequence"/>
</dbReference>